<dbReference type="Proteomes" id="UP000034235">
    <property type="component" value="Unassembled WGS sequence"/>
</dbReference>
<evidence type="ECO:0000259" key="2">
    <source>
        <dbReference type="PROSITE" id="PS51462"/>
    </source>
</evidence>
<keyword evidence="1" id="KW-0378">Hydrolase</keyword>
<protein>
    <recommendedName>
        <fullName evidence="2">Nudix hydrolase domain-containing protein</fullName>
    </recommendedName>
</protein>
<evidence type="ECO:0000313" key="4">
    <source>
        <dbReference type="Proteomes" id="UP000034235"/>
    </source>
</evidence>
<reference evidence="3 4" key="1">
    <citation type="journal article" date="2015" name="Nature">
        <title>rRNA introns, odd ribosomes, and small enigmatic genomes across a large radiation of phyla.</title>
        <authorList>
            <person name="Brown C.T."/>
            <person name="Hug L.A."/>
            <person name="Thomas B.C."/>
            <person name="Sharon I."/>
            <person name="Castelle C.J."/>
            <person name="Singh A."/>
            <person name="Wilkins M.J."/>
            <person name="Williams K.H."/>
            <person name="Banfield J.F."/>
        </authorList>
    </citation>
    <scope>NUCLEOTIDE SEQUENCE [LARGE SCALE GENOMIC DNA]</scope>
</reference>
<evidence type="ECO:0000313" key="3">
    <source>
        <dbReference type="EMBL" id="KKQ66787.1"/>
    </source>
</evidence>
<evidence type="ECO:0000256" key="1">
    <source>
        <dbReference type="ARBA" id="ARBA00022801"/>
    </source>
</evidence>
<comment type="caution">
    <text evidence="3">The sequence shown here is derived from an EMBL/GenBank/DDBJ whole genome shotgun (WGS) entry which is preliminary data.</text>
</comment>
<gene>
    <name evidence="3" type="ORF">US86_C0003G0030</name>
</gene>
<dbReference type="Pfam" id="PF00293">
    <property type="entry name" value="NUDIX"/>
    <property type="match status" value="1"/>
</dbReference>
<proteinExistence type="predicted"/>
<dbReference type="InterPro" id="IPR000086">
    <property type="entry name" value="NUDIX_hydrolase_dom"/>
</dbReference>
<dbReference type="AlphaFoldDB" id="A0A0G0JJ16"/>
<accession>A0A0G0JJ16</accession>
<dbReference type="GO" id="GO:0016787">
    <property type="term" value="F:hydrolase activity"/>
    <property type="evidence" value="ECO:0007669"/>
    <property type="project" value="UniProtKB-KW"/>
</dbReference>
<dbReference type="EMBL" id="LBUP01000003">
    <property type="protein sequence ID" value="KKQ66787.1"/>
    <property type="molecule type" value="Genomic_DNA"/>
</dbReference>
<dbReference type="InterPro" id="IPR015797">
    <property type="entry name" value="NUDIX_hydrolase-like_dom_sf"/>
</dbReference>
<dbReference type="SUPFAM" id="SSF55811">
    <property type="entry name" value="Nudix"/>
    <property type="match status" value="1"/>
</dbReference>
<dbReference type="Gene3D" id="3.90.79.10">
    <property type="entry name" value="Nucleoside Triphosphate Pyrophosphohydrolase"/>
    <property type="match status" value="1"/>
</dbReference>
<name>A0A0G0JJ16_9BACT</name>
<dbReference type="PROSITE" id="PS51462">
    <property type="entry name" value="NUDIX"/>
    <property type="match status" value="1"/>
</dbReference>
<dbReference type="InterPro" id="IPR020084">
    <property type="entry name" value="NUDIX_hydrolase_CS"/>
</dbReference>
<dbReference type="PROSITE" id="PS00893">
    <property type="entry name" value="NUDIX_BOX"/>
    <property type="match status" value="1"/>
</dbReference>
<sequence length="167" mass="19354">MLNRFEKRYTTIFLADSLSPSSLILLKRRTDTDVAPNLYTGLGGKIELGEDQLAGAVRELKEETGLTDLPLTEFSRQILNRERVFCFFWGIYRAEALPECNEGVLERVSVKNLYTKSLIPTVAIILKECERRNWDIQKLFTLYVEREDINNVFAHIDKQIIKEGLHF</sequence>
<feature type="domain" description="Nudix hydrolase" evidence="2">
    <location>
        <begin position="5"/>
        <end position="142"/>
    </location>
</feature>
<organism evidence="3 4">
    <name type="scientific">Candidatus Daviesbacteria bacterium GW2011_GWA2_38_24</name>
    <dbReference type="NCBI Taxonomy" id="1618422"/>
    <lineage>
        <taxon>Bacteria</taxon>
        <taxon>Candidatus Daviesiibacteriota</taxon>
    </lineage>
</organism>